<evidence type="ECO:0000313" key="9">
    <source>
        <dbReference type="Proteomes" id="UP001196413"/>
    </source>
</evidence>
<dbReference type="Proteomes" id="UP001196413">
    <property type="component" value="Unassembled WGS sequence"/>
</dbReference>
<feature type="domain" description="PHD-type" evidence="7">
    <location>
        <begin position="388"/>
        <end position="504"/>
    </location>
</feature>
<gene>
    <name evidence="8" type="primary">PHF17</name>
    <name evidence="8" type="ORF">KIN20_036022</name>
</gene>
<dbReference type="PROSITE" id="PS50016">
    <property type="entry name" value="ZF_PHD_2"/>
    <property type="match status" value="1"/>
</dbReference>
<sequence>MMTPSAPSFESCTAPKMKFRGNQRRLFGAEQSTAAGVRKMSKVRNEHKKVTQVSCAVAESCDDEDNIPRRRLPAILTSCNPSTSASKCIGDGNIEISDEDGDNFSSCPEDVNKGKDRSVQRLAGLCKGVLSLKQEPDEIPFGDNYNVFNGHTARNFYVVKSDGRPAEMFRTDIFDRLRKGIDANQDSDDEFIPGSGLIRMTDRWRAEWSNGVQVPMLPPSSSSGSGIRKTVIRQDFPCISIQQKRHKLMKKFLAKPFAHSAISPLRLYECTALDKQWLDLLNKHLFTVRKPLLSMEMFLEIMNDFEIECYKNIHQKLLEPLHSPSSRDAEIDEEAACDICRSCESEPDDEMVFCDGCNLCVHMSCYGLQELPADEWLCMKCRLCFGRDPPCVLCPTIGGALKCVDENDQWAHVVCALWLPECRFVDAEKREGITSIDQIIVERWVAKCAICDTRQGACIKCIVDTCKIWFHATCALRFGLEMRIEQNDPNDEKVNMISLCPRHHSTKPHGKDEDKYQAEQASSDEEAEGLYSIGLLKKLEQNCYLYASHEETATRLRQDPLLVAAVFEFWRRKRLHLNYGRPLIDNLQDEIKIGESDTPQLELPVCTIVTSTGASALEPTKRGRGRPRKYPDAPLSNLQSSEIKEPVDRKGGKTNIVRSRLLHSLQQGLHLMGLVVRKYKAKHALTHTHLETIMLLLDRIAGPIPLSGRKIAYLNGAVKTVYPKSLIDEAEKKAREICCFKGSYRLRSNSDAKSFLSDSSSSVKSSTRSRDMPESEKKQEEELDKKVKVKEENFVPNHLTVEGSIRRRSLRSWKDHSIVKNEPNTPVKGIVKIEHQNHSNSVKQTSLPTSSQGPRLNSSASHETSGDEVAMSRVNSSFEGRLSITVASFEHSLSVSNTDERTTRIKRRSELKKIAEVPASPLHKLPRTVAETSNIEVKPLDSLNISDFGKDCKQRLRGSTIDKNDEVNERVLRPRHSFPSMIQRDHGFATTLSEPKIGAITRFRTTRDLHHKSGIRRMRAFGTH</sequence>
<name>A0AAD5WKX2_PARTN</name>
<dbReference type="InterPro" id="IPR011011">
    <property type="entry name" value="Znf_FYVE_PHD"/>
</dbReference>
<dbReference type="SMART" id="SM00249">
    <property type="entry name" value="PHD"/>
    <property type="match status" value="2"/>
</dbReference>
<dbReference type="Pfam" id="PF13832">
    <property type="entry name" value="zf-HC5HC2H_2"/>
    <property type="match status" value="1"/>
</dbReference>
<feature type="compositionally biased region" description="Low complexity" evidence="5">
    <location>
        <begin position="753"/>
        <end position="766"/>
    </location>
</feature>
<evidence type="ECO:0000259" key="7">
    <source>
        <dbReference type="PROSITE" id="PS51805"/>
    </source>
</evidence>
<dbReference type="EMBL" id="JAHQIW010007315">
    <property type="protein sequence ID" value="KAJ1373581.1"/>
    <property type="molecule type" value="Genomic_DNA"/>
</dbReference>
<dbReference type="InterPro" id="IPR013083">
    <property type="entry name" value="Znf_RING/FYVE/PHD"/>
</dbReference>
<dbReference type="SUPFAM" id="SSF57903">
    <property type="entry name" value="FYVE/PHD zinc finger"/>
    <property type="match status" value="1"/>
</dbReference>
<protein>
    <submittedName>
        <fullName evidence="8">Protein Jade-1</fullName>
    </submittedName>
</protein>
<reference evidence="8" key="1">
    <citation type="submission" date="2021-06" db="EMBL/GenBank/DDBJ databases">
        <title>Parelaphostrongylus tenuis whole genome reference sequence.</title>
        <authorList>
            <person name="Garwood T.J."/>
            <person name="Larsen P.A."/>
            <person name="Fountain-Jones N.M."/>
            <person name="Garbe J.R."/>
            <person name="Macchietto M.G."/>
            <person name="Kania S.A."/>
            <person name="Gerhold R.W."/>
            <person name="Richards J.E."/>
            <person name="Wolf T.M."/>
        </authorList>
    </citation>
    <scope>NUCLEOTIDE SEQUENCE</scope>
    <source>
        <strain evidence="8">MNPRO001-30</strain>
        <tissue evidence="8">Meninges</tissue>
    </source>
</reference>
<dbReference type="InterPro" id="IPR019787">
    <property type="entry name" value="Znf_PHD-finger"/>
</dbReference>
<dbReference type="CDD" id="cd15492">
    <property type="entry name" value="PHD_BRPF_JADE_like"/>
    <property type="match status" value="1"/>
</dbReference>
<dbReference type="GO" id="GO:0006357">
    <property type="term" value="P:regulation of transcription by RNA polymerase II"/>
    <property type="evidence" value="ECO:0007669"/>
    <property type="project" value="TreeGrafter"/>
</dbReference>
<dbReference type="PROSITE" id="PS01359">
    <property type="entry name" value="ZF_PHD_1"/>
    <property type="match status" value="1"/>
</dbReference>
<keyword evidence="3" id="KW-0862">Zinc</keyword>
<feature type="region of interest" description="Disordered" evidence="5">
    <location>
        <begin position="838"/>
        <end position="871"/>
    </location>
</feature>
<feature type="region of interest" description="Disordered" evidence="5">
    <location>
        <begin position="616"/>
        <end position="649"/>
    </location>
</feature>
<keyword evidence="1" id="KW-0479">Metal-binding</keyword>
<accession>A0AAD5WKX2</accession>
<dbReference type="PANTHER" id="PTHR13793:SF160">
    <property type="entry name" value="PHD FINGER PROTEIN RHINOCEROS"/>
    <property type="match status" value="1"/>
</dbReference>
<dbReference type="AlphaFoldDB" id="A0AAD5WKX2"/>
<organism evidence="8 9">
    <name type="scientific">Parelaphostrongylus tenuis</name>
    <name type="common">Meningeal worm</name>
    <dbReference type="NCBI Taxonomy" id="148309"/>
    <lineage>
        <taxon>Eukaryota</taxon>
        <taxon>Metazoa</taxon>
        <taxon>Ecdysozoa</taxon>
        <taxon>Nematoda</taxon>
        <taxon>Chromadorea</taxon>
        <taxon>Rhabditida</taxon>
        <taxon>Rhabditina</taxon>
        <taxon>Rhabditomorpha</taxon>
        <taxon>Strongyloidea</taxon>
        <taxon>Metastrongylidae</taxon>
        <taxon>Parelaphostrongylus</taxon>
    </lineage>
</organism>
<keyword evidence="9" id="KW-1185">Reference proteome</keyword>
<feature type="compositionally biased region" description="Basic and acidic residues" evidence="5">
    <location>
        <begin position="768"/>
        <end position="789"/>
    </location>
</feature>
<dbReference type="Gene3D" id="3.30.40.10">
    <property type="entry name" value="Zinc/RING finger domain, C3HC4 (zinc finger)"/>
    <property type="match status" value="2"/>
</dbReference>
<feature type="region of interest" description="Disordered" evidence="5">
    <location>
        <begin position="753"/>
        <end position="789"/>
    </location>
</feature>
<evidence type="ECO:0000256" key="1">
    <source>
        <dbReference type="ARBA" id="ARBA00022723"/>
    </source>
</evidence>
<proteinExistence type="predicted"/>
<keyword evidence="2 4" id="KW-0863">Zinc-finger</keyword>
<feature type="compositionally biased region" description="Polar residues" evidence="5">
    <location>
        <begin position="838"/>
        <end position="863"/>
    </location>
</feature>
<evidence type="ECO:0000256" key="3">
    <source>
        <dbReference type="ARBA" id="ARBA00022833"/>
    </source>
</evidence>
<dbReference type="InterPro" id="IPR019786">
    <property type="entry name" value="Zinc_finger_PHD-type_CS"/>
</dbReference>
<dbReference type="Pfam" id="PF13831">
    <property type="entry name" value="PHD_2"/>
    <property type="match status" value="1"/>
</dbReference>
<dbReference type="PROSITE" id="PS51805">
    <property type="entry name" value="EPHD"/>
    <property type="match status" value="1"/>
</dbReference>
<dbReference type="PANTHER" id="PTHR13793">
    <property type="entry name" value="PHD FINGER PROTEINS"/>
    <property type="match status" value="1"/>
</dbReference>
<evidence type="ECO:0000259" key="6">
    <source>
        <dbReference type="PROSITE" id="PS50016"/>
    </source>
</evidence>
<evidence type="ECO:0000256" key="4">
    <source>
        <dbReference type="PROSITE-ProRule" id="PRU00146"/>
    </source>
</evidence>
<dbReference type="InterPro" id="IPR034732">
    <property type="entry name" value="EPHD"/>
</dbReference>
<dbReference type="InterPro" id="IPR050701">
    <property type="entry name" value="Histone_Mod_Regulator"/>
</dbReference>
<dbReference type="GO" id="GO:0008270">
    <property type="term" value="F:zinc ion binding"/>
    <property type="evidence" value="ECO:0007669"/>
    <property type="project" value="UniProtKB-KW"/>
</dbReference>
<evidence type="ECO:0000256" key="5">
    <source>
        <dbReference type="SAM" id="MobiDB-lite"/>
    </source>
</evidence>
<evidence type="ECO:0000313" key="8">
    <source>
        <dbReference type="EMBL" id="KAJ1373581.1"/>
    </source>
</evidence>
<comment type="caution">
    <text evidence="8">The sequence shown here is derived from an EMBL/GenBank/DDBJ whole genome shotgun (WGS) entry which is preliminary data.</text>
</comment>
<feature type="domain" description="PHD-type" evidence="6">
    <location>
        <begin position="334"/>
        <end position="384"/>
    </location>
</feature>
<dbReference type="InterPro" id="IPR001965">
    <property type="entry name" value="Znf_PHD"/>
</dbReference>
<evidence type="ECO:0000256" key="2">
    <source>
        <dbReference type="ARBA" id="ARBA00022771"/>
    </source>
</evidence>